<organism>
    <name type="scientific">Serpula lacrymans var. lacrymans (strain S7.9)</name>
    <name type="common">Dry rot fungus</name>
    <dbReference type="NCBI Taxonomy" id="578457"/>
    <lineage>
        <taxon>Eukaryota</taxon>
        <taxon>Fungi</taxon>
        <taxon>Dikarya</taxon>
        <taxon>Basidiomycota</taxon>
        <taxon>Agaricomycotina</taxon>
        <taxon>Agaricomycetes</taxon>
        <taxon>Agaricomycetidae</taxon>
        <taxon>Boletales</taxon>
        <taxon>Coniophorineae</taxon>
        <taxon>Serpulaceae</taxon>
        <taxon>Serpula</taxon>
    </lineage>
</organism>
<protein>
    <submittedName>
        <fullName evidence="1">Uncharacterized protein</fullName>
    </submittedName>
</protein>
<feature type="non-terminal residue" evidence="1">
    <location>
        <position position="1"/>
    </location>
</feature>
<dbReference type="HOGENOM" id="CLU_2874068_0_0_1"/>
<evidence type="ECO:0000313" key="1">
    <source>
        <dbReference type="EMBL" id="EGO23527.1"/>
    </source>
</evidence>
<dbReference type="Proteomes" id="UP000008064">
    <property type="component" value="Unassembled WGS sequence"/>
</dbReference>
<proteinExistence type="predicted"/>
<dbReference type="KEGG" id="sla:SERLADRAFT_469544"/>
<sequence length="64" mass="7132">NGSYACIVQCDQLLVAIGRYVVTGFGYYIAYGTRHIYSVVSKQQYRNVIKLDHELSSGIEKAAT</sequence>
<name>F8P0H2_SERL9</name>
<dbReference type="GeneID" id="18819619"/>
<dbReference type="AlphaFoldDB" id="F8P0H2"/>
<accession>F8P0H2</accession>
<dbReference type="RefSeq" id="XP_007319289.1">
    <property type="nucleotide sequence ID" value="XM_007319227.1"/>
</dbReference>
<gene>
    <name evidence="1" type="ORF">SERLADRAFT_469544</name>
</gene>
<dbReference type="EMBL" id="GL945435">
    <property type="protein sequence ID" value="EGO23527.1"/>
    <property type="molecule type" value="Genomic_DNA"/>
</dbReference>
<reference evidence="1" key="1">
    <citation type="submission" date="2011-04" db="EMBL/GenBank/DDBJ databases">
        <title>Evolution of plant cell wall degrading machinery underlies the functional diversity of forest fungi.</title>
        <authorList>
            <consortium name="US DOE Joint Genome Institute (JGI-PGF)"/>
            <person name="Eastwood D.C."/>
            <person name="Floudas D."/>
            <person name="Binder M."/>
            <person name="Majcherczyk A."/>
            <person name="Schneider P."/>
            <person name="Aerts A."/>
            <person name="Asiegbu F.O."/>
            <person name="Baker S.E."/>
            <person name="Barry K."/>
            <person name="Bendiksby M."/>
            <person name="Blumentritt M."/>
            <person name="Coutinho P.M."/>
            <person name="Cullen D."/>
            <person name="Cullen D."/>
            <person name="Gathman A."/>
            <person name="Goodell B."/>
            <person name="Henrissat B."/>
            <person name="Ihrmark K."/>
            <person name="Kauserud H."/>
            <person name="Kohler A."/>
            <person name="LaButti K."/>
            <person name="Lapidus A."/>
            <person name="Lavin J.L."/>
            <person name="Lee Y.-H."/>
            <person name="Lindquist E."/>
            <person name="Lilly W."/>
            <person name="Lucas S."/>
            <person name="Morin E."/>
            <person name="Murat C."/>
            <person name="Oguiza J.A."/>
            <person name="Park J."/>
            <person name="Pisabarro A.G."/>
            <person name="Riley R."/>
            <person name="Rosling A."/>
            <person name="Salamov A."/>
            <person name="Schmidt O."/>
            <person name="Schmutz J."/>
            <person name="Skrede I."/>
            <person name="Stenlid J."/>
            <person name="Wiebenga A."/>
            <person name="Xie X."/>
            <person name="Kues U."/>
            <person name="Hibbett D.S."/>
            <person name="Hoffmeister D."/>
            <person name="Hogberg N."/>
            <person name="Martin F."/>
            <person name="Grigoriev I.V."/>
            <person name="Watkinson S.C."/>
        </authorList>
    </citation>
    <scope>NUCLEOTIDE SEQUENCE</scope>
    <source>
        <strain evidence="1">S7.9</strain>
    </source>
</reference>